<feature type="domain" description="Rho-GAP" evidence="1">
    <location>
        <begin position="1"/>
        <end position="92"/>
    </location>
</feature>
<dbReference type="InterPro" id="IPR042869">
    <property type="entry name" value="ARHGAP11A/B"/>
</dbReference>
<accession>A0A164GZF3</accession>
<name>A0A164GZF3_9CRUS</name>
<dbReference type="GO" id="GO:0005096">
    <property type="term" value="F:GTPase activator activity"/>
    <property type="evidence" value="ECO:0007669"/>
    <property type="project" value="TreeGrafter"/>
</dbReference>
<feature type="non-terminal residue" evidence="2">
    <location>
        <position position="92"/>
    </location>
</feature>
<evidence type="ECO:0000313" key="3">
    <source>
        <dbReference type="Proteomes" id="UP000076858"/>
    </source>
</evidence>
<dbReference type="EMBL" id="LRGB01013349">
    <property type="protein sequence ID" value="KZR99536.1"/>
    <property type="molecule type" value="Genomic_DNA"/>
</dbReference>
<dbReference type="Pfam" id="PF00620">
    <property type="entry name" value="RhoGAP"/>
    <property type="match status" value="1"/>
</dbReference>
<dbReference type="Gene3D" id="1.10.555.10">
    <property type="entry name" value="Rho GTPase activation protein"/>
    <property type="match status" value="1"/>
</dbReference>
<proteinExistence type="predicted"/>
<dbReference type="PROSITE" id="PS50238">
    <property type="entry name" value="RHOGAP"/>
    <property type="match status" value="1"/>
</dbReference>
<dbReference type="PANTHER" id="PTHR15670:SF4">
    <property type="entry name" value="RHO GTPASE-ACTIVATING PROTEIN 11A"/>
    <property type="match status" value="1"/>
</dbReference>
<protein>
    <recommendedName>
        <fullName evidence="1">Rho-GAP domain-containing protein</fullName>
    </recommendedName>
</protein>
<sequence>FLKFPYKAVTQLVCRCVQMESLEKASQMLHLTCLLIPQPALATLCYLLQFFEAVAANSSTNLMDASNISIVMAPTLMPVHIAASSRNDRQNC</sequence>
<dbReference type="InterPro" id="IPR008936">
    <property type="entry name" value="Rho_GTPase_activation_prot"/>
</dbReference>
<gene>
    <name evidence="2" type="ORF">APZ42_004555</name>
</gene>
<dbReference type="Proteomes" id="UP000076858">
    <property type="component" value="Unassembled WGS sequence"/>
</dbReference>
<organism evidence="2 3">
    <name type="scientific">Daphnia magna</name>
    <dbReference type="NCBI Taxonomy" id="35525"/>
    <lineage>
        <taxon>Eukaryota</taxon>
        <taxon>Metazoa</taxon>
        <taxon>Ecdysozoa</taxon>
        <taxon>Arthropoda</taxon>
        <taxon>Crustacea</taxon>
        <taxon>Branchiopoda</taxon>
        <taxon>Diplostraca</taxon>
        <taxon>Cladocera</taxon>
        <taxon>Anomopoda</taxon>
        <taxon>Daphniidae</taxon>
        <taxon>Daphnia</taxon>
    </lineage>
</organism>
<reference evidence="2 3" key="1">
    <citation type="submission" date="2016-03" db="EMBL/GenBank/DDBJ databases">
        <title>EvidentialGene: Evidence-directed Construction of Genes on Genomes.</title>
        <authorList>
            <person name="Gilbert D.G."/>
            <person name="Choi J.-H."/>
            <person name="Mockaitis K."/>
            <person name="Colbourne J."/>
            <person name="Pfrender M."/>
        </authorList>
    </citation>
    <scope>NUCLEOTIDE SEQUENCE [LARGE SCALE GENOMIC DNA]</scope>
    <source>
        <strain evidence="2 3">Xinb3</strain>
        <tissue evidence="2">Complete organism</tissue>
    </source>
</reference>
<dbReference type="AlphaFoldDB" id="A0A164GZF3"/>
<dbReference type="InterPro" id="IPR000198">
    <property type="entry name" value="RhoGAP_dom"/>
</dbReference>
<dbReference type="OrthoDB" id="410651at2759"/>
<dbReference type="PANTHER" id="PTHR15670">
    <property type="entry name" value="RHO GTPASE ACTIVATING PROTEIN 11A"/>
    <property type="match status" value="1"/>
</dbReference>
<dbReference type="CDD" id="cd00159">
    <property type="entry name" value="RhoGAP"/>
    <property type="match status" value="1"/>
</dbReference>
<keyword evidence="3" id="KW-1185">Reference proteome</keyword>
<feature type="non-terminal residue" evidence="2">
    <location>
        <position position="1"/>
    </location>
</feature>
<evidence type="ECO:0000313" key="2">
    <source>
        <dbReference type="EMBL" id="KZR99536.1"/>
    </source>
</evidence>
<dbReference type="SUPFAM" id="SSF48350">
    <property type="entry name" value="GTPase activation domain, GAP"/>
    <property type="match status" value="1"/>
</dbReference>
<comment type="caution">
    <text evidence="2">The sequence shown here is derived from an EMBL/GenBank/DDBJ whole genome shotgun (WGS) entry which is preliminary data.</text>
</comment>
<dbReference type="GO" id="GO:0007165">
    <property type="term" value="P:signal transduction"/>
    <property type="evidence" value="ECO:0007669"/>
    <property type="project" value="InterPro"/>
</dbReference>
<evidence type="ECO:0000259" key="1">
    <source>
        <dbReference type="PROSITE" id="PS50238"/>
    </source>
</evidence>